<dbReference type="GO" id="GO:0005524">
    <property type="term" value="F:ATP binding"/>
    <property type="evidence" value="ECO:0007669"/>
    <property type="project" value="UniProtKB-KW"/>
</dbReference>
<organism evidence="6 7">
    <name type="scientific">Actinotalea ferrariae CF5-4</name>
    <dbReference type="NCBI Taxonomy" id="948458"/>
    <lineage>
        <taxon>Bacteria</taxon>
        <taxon>Bacillati</taxon>
        <taxon>Actinomycetota</taxon>
        <taxon>Actinomycetes</taxon>
        <taxon>Micrococcales</taxon>
        <taxon>Cellulomonadaceae</taxon>
        <taxon>Actinotalea</taxon>
    </lineage>
</organism>
<evidence type="ECO:0000256" key="1">
    <source>
        <dbReference type="ARBA" id="ARBA00005417"/>
    </source>
</evidence>
<evidence type="ECO:0000256" key="2">
    <source>
        <dbReference type="ARBA" id="ARBA00022448"/>
    </source>
</evidence>
<feature type="domain" description="ABC transporter" evidence="5">
    <location>
        <begin position="2"/>
        <end position="227"/>
    </location>
</feature>
<name>A0A021VVN1_9CELL</name>
<dbReference type="Proteomes" id="UP000019753">
    <property type="component" value="Unassembled WGS sequence"/>
</dbReference>
<dbReference type="GO" id="GO:0016887">
    <property type="term" value="F:ATP hydrolysis activity"/>
    <property type="evidence" value="ECO:0007669"/>
    <property type="project" value="InterPro"/>
</dbReference>
<dbReference type="InterPro" id="IPR017871">
    <property type="entry name" value="ABC_transporter-like_CS"/>
</dbReference>
<keyword evidence="7" id="KW-1185">Reference proteome</keyword>
<keyword evidence="4 6" id="KW-0067">ATP-binding</keyword>
<dbReference type="InterPro" id="IPR003593">
    <property type="entry name" value="AAA+_ATPase"/>
</dbReference>
<keyword evidence="3" id="KW-0547">Nucleotide-binding</keyword>
<evidence type="ECO:0000256" key="4">
    <source>
        <dbReference type="ARBA" id="ARBA00022840"/>
    </source>
</evidence>
<dbReference type="Pfam" id="PF00005">
    <property type="entry name" value="ABC_tran"/>
    <property type="match status" value="1"/>
</dbReference>
<evidence type="ECO:0000313" key="6">
    <source>
        <dbReference type="EMBL" id="EYR65249.1"/>
    </source>
</evidence>
<evidence type="ECO:0000313" key="7">
    <source>
        <dbReference type="Proteomes" id="UP000019753"/>
    </source>
</evidence>
<sequence length="307" mass="31943">MIEVHDLTKTFGDVTAVDGISFAVRPGVVTGFLGPNGAGKSTTMRMILGLDKPTAGHATVNGTSYAHSPAPIAEIGALLDARAVDGGRSARNHLRALGATVGIGQGRADELLEVVGLTDVADKPAKGFSLGMSQRLGIATALLADPQILMLDEPVNGLDPDGILWIRDLLRKFASEGRTVFLSSHLMSELEITAEHLIVIGRGKLIADLPMEDFIAKASKNHVRVISPDAMRLRGLVAAAEVTVSSDAPDRLAIEGLPASAIGRIAAANGIELHELVPVAPSLEEAFMTLTADAVAFHGSSDTSKAA</sequence>
<dbReference type="InterPro" id="IPR003439">
    <property type="entry name" value="ABC_transporter-like_ATP-bd"/>
</dbReference>
<evidence type="ECO:0000259" key="5">
    <source>
        <dbReference type="PROSITE" id="PS50893"/>
    </source>
</evidence>
<dbReference type="PANTHER" id="PTHR43335:SF4">
    <property type="entry name" value="ABC TRANSPORTER, ATP-BINDING PROTEIN"/>
    <property type="match status" value="1"/>
</dbReference>
<dbReference type="Gene3D" id="3.40.50.300">
    <property type="entry name" value="P-loop containing nucleotide triphosphate hydrolases"/>
    <property type="match status" value="1"/>
</dbReference>
<dbReference type="EMBL" id="AXCW01000001">
    <property type="protein sequence ID" value="EYR65249.1"/>
    <property type="molecule type" value="Genomic_DNA"/>
</dbReference>
<proteinExistence type="inferred from homology"/>
<dbReference type="AlphaFoldDB" id="A0A021VVN1"/>
<comment type="similarity">
    <text evidence="1">Belongs to the ABC transporter superfamily.</text>
</comment>
<dbReference type="SMART" id="SM00382">
    <property type="entry name" value="AAA"/>
    <property type="match status" value="1"/>
</dbReference>
<dbReference type="SUPFAM" id="SSF52540">
    <property type="entry name" value="P-loop containing nucleoside triphosphate hydrolases"/>
    <property type="match status" value="1"/>
</dbReference>
<dbReference type="PROSITE" id="PS00211">
    <property type="entry name" value="ABC_TRANSPORTER_1"/>
    <property type="match status" value="1"/>
</dbReference>
<dbReference type="PANTHER" id="PTHR43335">
    <property type="entry name" value="ABC TRANSPORTER, ATP-BINDING PROTEIN"/>
    <property type="match status" value="1"/>
</dbReference>
<accession>A0A021VVN1</accession>
<evidence type="ECO:0000256" key="3">
    <source>
        <dbReference type="ARBA" id="ARBA00022741"/>
    </source>
</evidence>
<dbReference type="OrthoDB" id="9804819at2"/>
<comment type="caution">
    <text evidence="6">The sequence shown here is derived from an EMBL/GenBank/DDBJ whole genome shotgun (WGS) entry which is preliminary data.</text>
</comment>
<keyword evidence="2" id="KW-0813">Transport</keyword>
<reference evidence="6 7" key="1">
    <citation type="submission" date="2014-01" db="EMBL/GenBank/DDBJ databases">
        <title>Actinotalea ferrariae CF5-4.</title>
        <authorList>
            <person name="Chen F."/>
            <person name="Li Y."/>
            <person name="Wang G."/>
        </authorList>
    </citation>
    <scope>NUCLEOTIDE SEQUENCE [LARGE SCALE GENOMIC DNA]</scope>
    <source>
        <strain evidence="6 7">CF5-4</strain>
    </source>
</reference>
<protein>
    <submittedName>
        <fullName evidence="6">Multidrug ABC transporter ATP-binding protein</fullName>
    </submittedName>
</protein>
<dbReference type="InterPro" id="IPR027417">
    <property type="entry name" value="P-loop_NTPase"/>
</dbReference>
<dbReference type="PROSITE" id="PS50893">
    <property type="entry name" value="ABC_TRANSPORTER_2"/>
    <property type="match status" value="1"/>
</dbReference>
<dbReference type="RefSeq" id="WP_034221151.1">
    <property type="nucleotide sequence ID" value="NZ_AXCW01000001.1"/>
</dbReference>
<gene>
    <name evidence="6" type="ORF">N866_00290</name>
</gene>